<evidence type="ECO:0000256" key="1">
    <source>
        <dbReference type="ARBA" id="ARBA00005254"/>
    </source>
</evidence>
<dbReference type="SUPFAM" id="SSF52096">
    <property type="entry name" value="ClpP/crotonase"/>
    <property type="match status" value="1"/>
</dbReference>
<dbReference type="Proteomes" id="UP000078492">
    <property type="component" value="Unassembled WGS sequence"/>
</dbReference>
<dbReference type="EMBL" id="KQ980824">
    <property type="protein sequence ID" value="KYN12590.1"/>
    <property type="molecule type" value="Genomic_DNA"/>
</dbReference>
<dbReference type="InterPro" id="IPR001753">
    <property type="entry name" value="Enoyl-CoA_hydra/iso"/>
</dbReference>
<dbReference type="AlphaFoldDB" id="A0A195DI71"/>
<dbReference type="Gene3D" id="3.90.226.10">
    <property type="entry name" value="2-enoyl-CoA Hydratase, Chain A, domain 1"/>
    <property type="match status" value="1"/>
</dbReference>
<comment type="similarity">
    <text evidence="1">Belongs to the enoyl-CoA hydratase/isomerase family.</text>
</comment>
<dbReference type="PANTHER" id="PTHR43802:SF1">
    <property type="entry name" value="IP11341P-RELATED"/>
    <property type="match status" value="1"/>
</dbReference>
<evidence type="ECO:0000313" key="2">
    <source>
        <dbReference type="EMBL" id="KYN12590.1"/>
    </source>
</evidence>
<gene>
    <name evidence="2" type="ORF">ALC57_15317</name>
</gene>
<keyword evidence="3" id="KW-1185">Reference proteome</keyword>
<dbReference type="CDD" id="cd06558">
    <property type="entry name" value="crotonase-like"/>
    <property type="match status" value="1"/>
</dbReference>
<accession>A0A195DI71</accession>
<evidence type="ECO:0000313" key="3">
    <source>
        <dbReference type="Proteomes" id="UP000078492"/>
    </source>
</evidence>
<proteinExistence type="inferred from homology"/>
<sequence>MHSLKKLSFSFSRILRNNIRRTLTSQPAANVNVDKDKEKTILVKQMNKITTIGINRPEKRNCLDVATAHLLSETLDEFENNEESLVGVLYGVGGNFCAGYDLKEIADYDGENEESIPHFGPLANRTELSKKPLIVALNGYAVGIGFELALMCDLRVVEETAMVGFLNRRFGIPISCGGTVRLPAMIGYSRAMDLILTGRLATAQEIFNWGIAHSYTSCGAALGRAMTLANSLVKFPQKSLLADRASAYFATFSPKQIEESLQFEKDNSSHLILEEDLTEAFCDGLWIFEKISQNLLAAFPVKSGFSEIFVFSTTHRFWSLYIRLRMLRKSSTRDGRPKTHAFDPRFSIVTAFSDDHPRCRRDDFFRMHPSSHHPDERQLRSLDSLTIFERTVEAVKAEVTEITLSQLISLIPTIVRIDVTDCKSVKAATISDRGGGGGGGGGSSDGGGVGGSGGDVYGYDVIADIVASRGARHPVAGARVACRRGYHGRVVITVGVDVGSRRTLRRLLMTRQPLLLLLAEHLVGKILNQCEGLPSFVAHQAHGRLLDNAMQQHQVLILEGLLLGPDKVIPQVVFKFGALLSYVRKINEESRTHISFERLDVIRLRRFARRVESEIDKISL</sequence>
<reference evidence="2 3" key="1">
    <citation type="submission" date="2015-09" db="EMBL/GenBank/DDBJ databases">
        <title>Trachymyrmex cornetzi WGS genome.</title>
        <authorList>
            <person name="Nygaard S."/>
            <person name="Hu H."/>
            <person name="Boomsma J."/>
            <person name="Zhang G."/>
        </authorList>
    </citation>
    <scope>NUCLEOTIDE SEQUENCE [LARGE SCALE GENOMIC DNA]</scope>
    <source>
        <strain evidence="2">Tcor2-1</strain>
        <tissue evidence="2">Whole body</tissue>
    </source>
</reference>
<dbReference type="STRING" id="471704.A0A195DI71"/>
<organism evidence="2 3">
    <name type="scientific">Trachymyrmex cornetzi</name>
    <dbReference type="NCBI Taxonomy" id="471704"/>
    <lineage>
        <taxon>Eukaryota</taxon>
        <taxon>Metazoa</taxon>
        <taxon>Ecdysozoa</taxon>
        <taxon>Arthropoda</taxon>
        <taxon>Hexapoda</taxon>
        <taxon>Insecta</taxon>
        <taxon>Pterygota</taxon>
        <taxon>Neoptera</taxon>
        <taxon>Endopterygota</taxon>
        <taxon>Hymenoptera</taxon>
        <taxon>Apocrita</taxon>
        <taxon>Aculeata</taxon>
        <taxon>Formicoidea</taxon>
        <taxon>Formicidae</taxon>
        <taxon>Myrmicinae</taxon>
        <taxon>Trachymyrmex</taxon>
    </lineage>
</organism>
<dbReference type="Pfam" id="PF00378">
    <property type="entry name" value="ECH_1"/>
    <property type="match status" value="1"/>
</dbReference>
<dbReference type="PANTHER" id="PTHR43802">
    <property type="entry name" value="ENOYL-COA HYDRATASE"/>
    <property type="match status" value="1"/>
</dbReference>
<name>A0A195DI71_9HYME</name>
<dbReference type="InterPro" id="IPR029045">
    <property type="entry name" value="ClpP/crotonase-like_dom_sf"/>
</dbReference>
<protein>
    <submittedName>
        <fullName evidence="2">Carnitinyl-CoA dehydratase</fullName>
    </submittedName>
</protein>